<feature type="transmembrane region" description="Helical" evidence="1">
    <location>
        <begin position="221"/>
        <end position="240"/>
    </location>
</feature>
<dbReference type="EMBL" id="AXNT01000051">
    <property type="protein sequence ID" value="KGM02357.1"/>
    <property type="molecule type" value="Genomic_DNA"/>
</dbReference>
<name>A0A0A0B864_9CELL</name>
<keyword evidence="1" id="KW-1133">Transmembrane helix</keyword>
<dbReference type="Proteomes" id="UP000029833">
    <property type="component" value="Unassembled WGS sequence"/>
</dbReference>
<keyword evidence="3" id="KW-1185">Reference proteome</keyword>
<dbReference type="AlphaFoldDB" id="A0A0A0B864"/>
<protein>
    <submittedName>
        <fullName evidence="2">Uncharacterized protein</fullName>
    </submittedName>
</protein>
<feature type="transmembrane region" description="Helical" evidence="1">
    <location>
        <begin position="187"/>
        <end position="209"/>
    </location>
</feature>
<feature type="transmembrane region" description="Helical" evidence="1">
    <location>
        <begin position="402"/>
        <end position="432"/>
    </location>
</feature>
<evidence type="ECO:0000313" key="2">
    <source>
        <dbReference type="EMBL" id="KGM02357.1"/>
    </source>
</evidence>
<organism evidence="2 3">
    <name type="scientific">Cellulomonas cellasea DSM 20118</name>
    <dbReference type="NCBI Taxonomy" id="1408250"/>
    <lineage>
        <taxon>Bacteria</taxon>
        <taxon>Bacillati</taxon>
        <taxon>Actinomycetota</taxon>
        <taxon>Actinomycetes</taxon>
        <taxon>Micrococcales</taxon>
        <taxon>Cellulomonadaceae</taxon>
        <taxon>Cellulomonas</taxon>
    </lineage>
</organism>
<feature type="transmembrane region" description="Helical" evidence="1">
    <location>
        <begin position="131"/>
        <end position="152"/>
    </location>
</feature>
<gene>
    <name evidence="2" type="ORF">Q760_14035</name>
</gene>
<feature type="transmembrane region" description="Helical" evidence="1">
    <location>
        <begin position="52"/>
        <end position="72"/>
    </location>
</feature>
<feature type="transmembrane region" description="Helical" evidence="1">
    <location>
        <begin position="361"/>
        <end position="382"/>
    </location>
</feature>
<dbReference type="RefSeq" id="WP_034629009.1">
    <property type="nucleotide sequence ID" value="NZ_AXNT01000051.1"/>
</dbReference>
<feature type="transmembrane region" description="Helical" evidence="1">
    <location>
        <begin position="84"/>
        <end position="104"/>
    </location>
</feature>
<keyword evidence="1" id="KW-0472">Membrane</keyword>
<accession>A0A0A0B864</accession>
<dbReference type="OrthoDB" id="3322395at2"/>
<evidence type="ECO:0000313" key="3">
    <source>
        <dbReference type="Proteomes" id="UP000029833"/>
    </source>
</evidence>
<proteinExistence type="predicted"/>
<evidence type="ECO:0000256" key="1">
    <source>
        <dbReference type="SAM" id="Phobius"/>
    </source>
</evidence>
<reference evidence="2 3" key="1">
    <citation type="submission" date="2013-10" db="EMBL/GenBank/DDBJ databases">
        <authorList>
            <person name="Wang G."/>
            <person name="Zhuang W."/>
        </authorList>
    </citation>
    <scope>NUCLEOTIDE SEQUENCE [LARGE SCALE GENOMIC DNA]</scope>
    <source>
        <strain evidence="2 3">DSM 20118</strain>
    </source>
</reference>
<comment type="caution">
    <text evidence="2">The sequence shown here is derived from an EMBL/GenBank/DDBJ whole genome shotgun (WGS) entry which is preliminary data.</text>
</comment>
<keyword evidence="1" id="KW-0812">Transmembrane</keyword>
<sequence>MTDATPTGAAEHVPVPVAPPGSRRLAAVRPSVRELVSVVAAAARLWVGHWPLLLTIALLGGAARMGALWAAVNVSGWSNTLGVAVLMLAPLASVASIVIMLHVLREDLPGLARAAGARAPLDGTTGRERRLVDLLASVLVPFLAVYASYGLLAEDTYRYVNTITGRQHVENAGLLYGAADAIDADRAFVGSGALAVGVVLVAMALRWGLARLEGRVHATPLGYVGAYVEVFWMATLARYLTGYKETAWAWVEGRRAIDVVTTWWLDVLDLLGPVARPVDAVVAWAGGVLGSFDDLVVVPLAWLTVGAIVYGHKLTPPPAPARRGVRVLEALPTPVRRWGGELVGQVIGDVRGRFQGLVGGLRTLAMAGLGPMLVFGLAFLASTRLEEVLHLVLRAALGPQDLATWLAFSPHTITVVRAAGLTVTMTLLAAAVDRMLRATQRVDLTKKPRAQSTSSAT</sequence>